<evidence type="ECO:0008006" key="3">
    <source>
        <dbReference type="Google" id="ProtNLM"/>
    </source>
</evidence>
<proteinExistence type="predicted"/>
<organism evidence="1 2">
    <name type="scientific">Ilex paraguariensis</name>
    <name type="common">yerba mate</name>
    <dbReference type="NCBI Taxonomy" id="185542"/>
    <lineage>
        <taxon>Eukaryota</taxon>
        <taxon>Viridiplantae</taxon>
        <taxon>Streptophyta</taxon>
        <taxon>Embryophyta</taxon>
        <taxon>Tracheophyta</taxon>
        <taxon>Spermatophyta</taxon>
        <taxon>Magnoliopsida</taxon>
        <taxon>eudicotyledons</taxon>
        <taxon>Gunneridae</taxon>
        <taxon>Pentapetalae</taxon>
        <taxon>asterids</taxon>
        <taxon>campanulids</taxon>
        <taxon>Aquifoliales</taxon>
        <taxon>Aquifoliaceae</taxon>
        <taxon>Ilex</taxon>
    </lineage>
</organism>
<dbReference type="InterPro" id="IPR012337">
    <property type="entry name" value="RNaseH-like_sf"/>
</dbReference>
<sequence>MEAEMRALLDGLSLIYDHGLEVYDWEINTDYQSMDCRIQHVYREGNSVADALANQGVMDQSTRLYLNQGTSTKYAEGADQSSTNSITLLPSSSQLRDSLSSMVGAAS</sequence>
<dbReference type="AlphaFoldDB" id="A0ABC8S242"/>
<protein>
    <recommendedName>
        <fullName evidence="3">RNase H type-1 domain-containing protein</fullName>
    </recommendedName>
</protein>
<dbReference type="EMBL" id="CAUOFW020001948">
    <property type="protein sequence ID" value="CAK9149850.1"/>
    <property type="molecule type" value="Genomic_DNA"/>
</dbReference>
<reference evidence="1 2" key="1">
    <citation type="submission" date="2024-02" db="EMBL/GenBank/DDBJ databases">
        <authorList>
            <person name="Vignale AGUSTIN F."/>
            <person name="Sosa J E."/>
            <person name="Modenutti C."/>
        </authorList>
    </citation>
    <scope>NUCLEOTIDE SEQUENCE [LARGE SCALE GENOMIC DNA]</scope>
</reference>
<dbReference type="Proteomes" id="UP001642360">
    <property type="component" value="Unassembled WGS sequence"/>
</dbReference>
<name>A0ABC8S242_9AQUA</name>
<evidence type="ECO:0000313" key="1">
    <source>
        <dbReference type="EMBL" id="CAK9149850.1"/>
    </source>
</evidence>
<gene>
    <name evidence="1" type="ORF">ILEXP_LOCUS17938</name>
</gene>
<evidence type="ECO:0000313" key="2">
    <source>
        <dbReference type="Proteomes" id="UP001642360"/>
    </source>
</evidence>
<keyword evidence="2" id="KW-1185">Reference proteome</keyword>
<comment type="caution">
    <text evidence="1">The sequence shown here is derived from an EMBL/GenBank/DDBJ whole genome shotgun (WGS) entry which is preliminary data.</text>
</comment>
<dbReference type="SUPFAM" id="SSF53098">
    <property type="entry name" value="Ribonuclease H-like"/>
    <property type="match status" value="1"/>
</dbReference>
<accession>A0ABC8S242</accession>